<dbReference type="NCBIfam" id="TIGR03375">
    <property type="entry name" value="type_I_sec_LssB"/>
    <property type="match status" value="1"/>
</dbReference>
<dbReference type="PROSITE" id="PS50893">
    <property type="entry name" value="ABC_TRANSPORTER_2"/>
    <property type="match status" value="1"/>
</dbReference>
<dbReference type="PATRIC" id="fig|1454001.3.peg.2686"/>
<dbReference type="AlphaFoldDB" id="A0A011NNP1"/>
<dbReference type="InterPro" id="IPR027417">
    <property type="entry name" value="P-loop_NTPase"/>
</dbReference>
<dbReference type="SUPFAM" id="SSF52540">
    <property type="entry name" value="P-loop containing nucleoside triphosphate hydrolases"/>
    <property type="match status" value="1"/>
</dbReference>
<evidence type="ECO:0000313" key="18">
    <source>
        <dbReference type="Proteomes" id="UP000020218"/>
    </source>
</evidence>
<comment type="caution">
    <text evidence="17">The sequence shown here is derived from an EMBL/GenBank/DDBJ whole genome shotgun (WGS) entry which is preliminary data.</text>
</comment>
<organism evidence="17 18">
    <name type="scientific">Candidatus Accumulibacter adjunctus</name>
    <dbReference type="NCBI Taxonomy" id="1454001"/>
    <lineage>
        <taxon>Bacteria</taxon>
        <taxon>Pseudomonadati</taxon>
        <taxon>Pseudomonadota</taxon>
        <taxon>Betaproteobacteria</taxon>
        <taxon>Candidatus Accumulibacter</taxon>
    </lineage>
</organism>
<dbReference type="InterPro" id="IPR039421">
    <property type="entry name" value="Type_1_exporter"/>
</dbReference>
<evidence type="ECO:0000256" key="8">
    <source>
        <dbReference type="ARBA" id="ARBA00022840"/>
    </source>
</evidence>
<feature type="domain" description="ABC transporter" evidence="14">
    <location>
        <begin position="496"/>
        <end position="731"/>
    </location>
</feature>
<comment type="function">
    <text evidence="11">Involved in the export of calmodulin-sensitive adenylate cyclase-hemolysin (cyclolysin).</text>
</comment>
<proteinExistence type="inferred from homology"/>
<feature type="domain" description="Peptidase C39" evidence="16">
    <location>
        <begin position="23"/>
        <end position="148"/>
    </location>
</feature>
<gene>
    <name evidence="17" type="primary">apxIB</name>
    <name evidence="17" type="ORF">AW08_02638</name>
</gene>
<evidence type="ECO:0000256" key="11">
    <source>
        <dbReference type="ARBA" id="ARBA00055355"/>
    </source>
</evidence>
<keyword evidence="7" id="KW-0378">Hydrolase</keyword>
<evidence type="ECO:0000256" key="9">
    <source>
        <dbReference type="ARBA" id="ARBA00022989"/>
    </source>
</evidence>
<protein>
    <recommendedName>
        <fullName evidence="13">Cyclolysin secretion/processing ATP-binding protein CyaB</fullName>
    </recommendedName>
</protein>
<keyword evidence="4" id="KW-0812">Transmembrane</keyword>
<evidence type="ECO:0000256" key="5">
    <source>
        <dbReference type="ARBA" id="ARBA00022735"/>
    </source>
</evidence>
<comment type="similarity">
    <text evidence="12">Belongs to the ABC transporter superfamily. Cyclolysin exporter (TC 3.A.1.109.2) family.</text>
</comment>
<dbReference type="Proteomes" id="UP000020218">
    <property type="component" value="Unassembled WGS sequence"/>
</dbReference>
<evidence type="ECO:0000259" key="16">
    <source>
        <dbReference type="PROSITE" id="PS50990"/>
    </source>
</evidence>
<keyword evidence="2" id="KW-0813">Transport</keyword>
<dbReference type="PROSITE" id="PS50929">
    <property type="entry name" value="ABC_TM1F"/>
    <property type="match status" value="1"/>
</dbReference>
<dbReference type="Gene3D" id="3.90.70.10">
    <property type="entry name" value="Cysteine proteinases"/>
    <property type="match status" value="1"/>
</dbReference>
<dbReference type="InterPro" id="IPR011527">
    <property type="entry name" value="ABC1_TM_dom"/>
</dbReference>
<dbReference type="SMART" id="SM00382">
    <property type="entry name" value="AAA"/>
    <property type="match status" value="1"/>
</dbReference>
<dbReference type="CDD" id="cd02421">
    <property type="entry name" value="Peptidase_C39_likeD"/>
    <property type="match status" value="1"/>
</dbReference>
<accession>A0A011NNP1</accession>
<dbReference type="Gene3D" id="1.20.1560.10">
    <property type="entry name" value="ABC transporter type 1, transmembrane domain"/>
    <property type="match status" value="1"/>
</dbReference>
<dbReference type="PROSITE" id="PS50990">
    <property type="entry name" value="PEPTIDASE_C39"/>
    <property type="match status" value="1"/>
</dbReference>
<evidence type="ECO:0000256" key="1">
    <source>
        <dbReference type="ARBA" id="ARBA00004651"/>
    </source>
</evidence>
<dbReference type="InterPro" id="IPR003439">
    <property type="entry name" value="ABC_transporter-like_ATP-bd"/>
</dbReference>
<dbReference type="CDD" id="cd18587">
    <property type="entry name" value="ABC_6TM_LapB_like"/>
    <property type="match status" value="1"/>
</dbReference>
<dbReference type="GO" id="GO:0005886">
    <property type="term" value="C:plasma membrane"/>
    <property type="evidence" value="ECO:0007669"/>
    <property type="project" value="UniProtKB-SubCell"/>
</dbReference>
<keyword evidence="6" id="KW-0547">Nucleotide-binding</keyword>
<dbReference type="FunFam" id="3.40.50.300:FF:000299">
    <property type="entry name" value="ABC transporter ATP-binding protein/permease"/>
    <property type="match status" value="1"/>
</dbReference>
<dbReference type="Gene3D" id="3.40.50.300">
    <property type="entry name" value="P-loop containing nucleotide triphosphate hydrolases"/>
    <property type="match status" value="1"/>
</dbReference>
<keyword evidence="18" id="KW-1185">Reference proteome</keyword>
<reference evidence="17" key="1">
    <citation type="submission" date="2014-02" db="EMBL/GenBank/DDBJ databases">
        <title>Expanding our view of genomic diversity in Candidatus Accumulibacter clades.</title>
        <authorList>
            <person name="Skennerton C.T."/>
            <person name="Barr J.J."/>
            <person name="Slater F.R."/>
            <person name="Bond P.L."/>
            <person name="Tyson G.W."/>
        </authorList>
    </citation>
    <scope>NUCLEOTIDE SEQUENCE [LARGE SCALE GENOMIC DNA]</scope>
</reference>
<dbReference type="Pfam" id="PF00005">
    <property type="entry name" value="ABC_tran"/>
    <property type="match status" value="1"/>
</dbReference>
<keyword evidence="9" id="KW-1133">Transmembrane helix</keyword>
<name>A0A011NNP1_9PROT</name>
<dbReference type="GO" id="GO:0016887">
    <property type="term" value="F:ATP hydrolysis activity"/>
    <property type="evidence" value="ECO:0007669"/>
    <property type="project" value="InterPro"/>
</dbReference>
<comment type="subcellular location">
    <subcellularLocation>
        <location evidence="1">Cell membrane</location>
        <topology evidence="1">Multi-pass membrane protein</topology>
    </subcellularLocation>
</comment>
<keyword evidence="3" id="KW-1003">Cell membrane</keyword>
<dbReference type="GO" id="GO:0006508">
    <property type="term" value="P:proteolysis"/>
    <property type="evidence" value="ECO:0007669"/>
    <property type="project" value="InterPro"/>
</dbReference>
<dbReference type="GO" id="GO:0008233">
    <property type="term" value="F:peptidase activity"/>
    <property type="evidence" value="ECO:0007669"/>
    <property type="project" value="InterPro"/>
</dbReference>
<keyword evidence="5" id="KW-0204">Cytolysis</keyword>
<dbReference type="PANTHER" id="PTHR43394">
    <property type="entry name" value="ATP-DEPENDENT PERMEASE MDL1, MITOCHONDRIAL"/>
    <property type="match status" value="1"/>
</dbReference>
<evidence type="ECO:0000256" key="10">
    <source>
        <dbReference type="ARBA" id="ARBA00023136"/>
    </source>
</evidence>
<dbReference type="InterPro" id="IPR005074">
    <property type="entry name" value="Peptidase_C39"/>
</dbReference>
<dbReference type="InterPro" id="IPR017750">
    <property type="entry name" value="ATPase_T1SS"/>
</dbReference>
<dbReference type="STRING" id="1454001.AW08_02638"/>
<dbReference type="PANTHER" id="PTHR43394:SF1">
    <property type="entry name" value="ATP-BINDING CASSETTE SUB-FAMILY B MEMBER 10, MITOCHONDRIAL"/>
    <property type="match status" value="1"/>
</dbReference>
<feature type="domain" description="ABC transmembrane type-1" evidence="15">
    <location>
        <begin position="184"/>
        <end position="462"/>
    </location>
</feature>
<dbReference type="InterPro" id="IPR036640">
    <property type="entry name" value="ABC1_TM_sf"/>
</dbReference>
<evidence type="ECO:0000256" key="6">
    <source>
        <dbReference type="ARBA" id="ARBA00022741"/>
    </source>
</evidence>
<evidence type="ECO:0000256" key="3">
    <source>
        <dbReference type="ARBA" id="ARBA00022475"/>
    </source>
</evidence>
<keyword evidence="10" id="KW-0472">Membrane</keyword>
<keyword evidence="5" id="KW-0354">Hemolysis</keyword>
<sequence length="732" mass="79278">MPVAPAQDTTASGERGRSAAGLREDLLHHDPLLACLVELTRLHGRPSTRAALSAGLPLGAERLTPSLFSRAASRAGMASRIVRRPLDRIDGSLLPVILLLAGDEACVLLGWQDDGETARLLFAEAGQGEVLLPRAVLGERYLGIVIFARPRFSFDARTPEVGQVADRHWFWGALLEQRGLYRDVLGAALLVNVFALVMPLFVMNVYDRVVPNNATDTLWMLALGVLLVIAMDYMLRLLRGRFIDLASARIDVKLSALIMERVLGMRLETRPASVGSFAANLRSFESVRDFIASATVSALIDLPFALIFLLLIVWIAWPLVLIPLLGLVVGVVYAYLVQHRMHELAETTYRAAAQRNAALIESLTALETIKTQCAEGVVQNKWERTTAFLARSGVQLRLLSSSASNGAAAVTQVVSVALVIGGVYLIQERLLTMGGLIAISMLGGRAIAPLAQAVGLLMQYQNARMALSSLDQMMAQPIERPDATAFVHRPELSGEIEFRDVSFSYPEQGEAALRNVSLHIVPGERVVIIGRTGSGKSTLQKLMLGLYQPSGGVVRIDGIDLRQLDPADLRRNIGCVGQDATLFYGTLRENIAIGAPYADDEAIVAAAEVAGLAPFVNRHPKGFDMLIGERGESLSGGQRQEVAIARAVLLDPPILLFDEPTSAMDFSTEQAFKERLMRFAAHKTVVLVTHRTSLIDLATRIVVVDEGRIVADGPRAEVVAALQSGRVGRATP</sequence>
<evidence type="ECO:0000256" key="2">
    <source>
        <dbReference type="ARBA" id="ARBA00022448"/>
    </source>
</evidence>
<evidence type="ECO:0000256" key="13">
    <source>
        <dbReference type="ARBA" id="ARBA00072252"/>
    </source>
</evidence>
<evidence type="ECO:0000259" key="14">
    <source>
        <dbReference type="PROSITE" id="PS50893"/>
    </source>
</evidence>
<dbReference type="CDD" id="cd03245">
    <property type="entry name" value="ABCC_bacteriocin_exporters"/>
    <property type="match status" value="1"/>
</dbReference>
<dbReference type="SUPFAM" id="SSF90123">
    <property type="entry name" value="ABC transporter transmembrane region"/>
    <property type="match status" value="1"/>
</dbReference>
<dbReference type="InterPro" id="IPR003593">
    <property type="entry name" value="AAA+_ATPase"/>
</dbReference>
<dbReference type="GO" id="GO:0005524">
    <property type="term" value="F:ATP binding"/>
    <property type="evidence" value="ECO:0007669"/>
    <property type="project" value="UniProtKB-KW"/>
</dbReference>
<dbReference type="GO" id="GO:0031640">
    <property type="term" value="P:killing of cells of another organism"/>
    <property type="evidence" value="ECO:0007669"/>
    <property type="project" value="UniProtKB-KW"/>
</dbReference>
<keyword evidence="8" id="KW-0067">ATP-binding</keyword>
<dbReference type="Pfam" id="PF00664">
    <property type="entry name" value="ABC_membrane"/>
    <property type="match status" value="1"/>
</dbReference>
<evidence type="ECO:0000256" key="12">
    <source>
        <dbReference type="ARBA" id="ARBA00061173"/>
    </source>
</evidence>
<dbReference type="EMBL" id="JFAX01000016">
    <property type="protein sequence ID" value="EXI66282.1"/>
    <property type="molecule type" value="Genomic_DNA"/>
</dbReference>
<dbReference type="GO" id="GO:0015421">
    <property type="term" value="F:ABC-type oligopeptide transporter activity"/>
    <property type="evidence" value="ECO:0007669"/>
    <property type="project" value="TreeGrafter"/>
</dbReference>
<evidence type="ECO:0000256" key="4">
    <source>
        <dbReference type="ARBA" id="ARBA00022692"/>
    </source>
</evidence>
<evidence type="ECO:0000259" key="15">
    <source>
        <dbReference type="PROSITE" id="PS50929"/>
    </source>
</evidence>
<evidence type="ECO:0000313" key="17">
    <source>
        <dbReference type="EMBL" id="EXI66282.1"/>
    </source>
</evidence>
<evidence type="ECO:0000256" key="7">
    <source>
        <dbReference type="ARBA" id="ARBA00022801"/>
    </source>
</evidence>